<evidence type="ECO:0000259" key="2">
    <source>
        <dbReference type="Pfam" id="PF13280"/>
    </source>
</evidence>
<feature type="region of interest" description="Disordered" evidence="1">
    <location>
        <begin position="453"/>
        <end position="472"/>
    </location>
</feature>
<evidence type="ECO:0000313" key="4">
    <source>
        <dbReference type="Proteomes" id="UP000005947"/>
    </source>
</evidence>
<dbReference type="Proteomes" id="UP000005947">
    <property type="component" value="Unassembled WGS sequence"/>
</dbReference>
<evidence type="ECO:0000313" key="3">
    <source>
        <dbReference type="EMBL" id="EGF23212.1"/>
    </source>
</evidence>
<feature type="compositionally biased region" description="Low complexity" evidence="1">
    <location>
        <begin position="453"/>
        <end position="466"/>
    </location>
</feature>
<dbReference type="RefSeq" id="WP_006302269.1">
    <property type="nucleotide sequence ID" value="NZ_ACGK02000001.1"/>
</dbReference>
<feature type="compositionally biased region" description="Polar residues" evidence="1">
    <location>
        <begin position="363"/>
        <end position="381"/>
    </location>
</feature>
<feature type="region of interest" description="Disordered" evidence="1">
    <location>
        <begin position="363"/>
        <end position="386"/>
    </location>
</feature>
<dbReference type="InterPro" id="IPR051534">
    <property type="entry name" value="CBASS_pafABC_assoc_protein"/>
</dbReference>
<name>F1T5S8_9ACTN</name>
<reference evidence="3 4" key="1">
    <citation type="submission" date="2011-02" db="EMBL/GenBank/DDBJ databases">
        <authorList>
            <person name="Muzny D."/>
            <person name="Qin X."/>
            <person name="Buhay C."/>
            <person name="Dugan-Rocha S."/>
            <person name="Ding Y."/>
            <person name="Chen G."/>
            <person name="Hawes A."/>
            <person name="Holder M."/>
            <person name="Jhangiani S."/>
            <person name="Johnson A."/>
            <person name="Khan Z."/>
            <person name="Li Z."/>
            <person name="Liu W."/>
            <person name="Liu X."/>
            <person name="Perez L."/>
            <person name="Shen H."/>
            <person name="Wang Q."/>
            <person name="Watt J."/>
            <person name="Xi L."/>
            <person name="Xin Y."/>
            <person name="Zhou J."/>
            <person name="Deng J."/>
            <person name="Jiang H."/>
            <person name="Liu Y."/>
            <person name="Qu J."/>
            <person name="Song X.-Z."/>
            <person name="Zhang L."/>
            <person name="Villasana D."/>
            <person name="Johnson A."/>
            <person name="Liu J."/>
            <person name="Liyanage D."/>
            <person name="Lorensuhewa L."/>
            <person name="Robinson T."/>
            <person name="Song A."/>
            <person name="Song B.-B."/>
            <person name="Dinh H."/>
            <person name="Thornton R."/>
            <person name="Coyle M."/>
            <person name="Francisco L."/>
            <person name="Jackson L."/>
            <person name="Javaid M."/>
            <person name="Korchina V."/>
            <person name="Kovar C."/>
            <person name="Mata R."/>
            <person name="Mathew T."/>
            <person name="Ngo R."/>
            <person name="Nguyen L."/>
            <person name="Nguyen N."/>
            <person name="Okwuonu G."/>
            <person name="Ongeri F."/>
            <person name="Pham C."/>
            <person name="Simmons D."/>
            <person name="Wilczek-Boney K."/>
            <person name="Hale W."/>
            <person name="Jakkamsetti A."/>
            <person name="Pham P."/>
            <person name="Ruth R."/>
            <person name="San Lucas F."/>
            <person name="Warren J."/>
            <person name="Zhang J."/>
            <person name="Zhao Z."/>
            <person name="Zhou C."/>
            <person name="Zhu D."/>
            <person name="Lee S."/>
            <person name="Bess C."/>
            <person name="Blankenburg K."/>
            <person name="Forbes L."/>
            <person name="Fu Q."/>
            <person name="Gubbala S."/>
            <person name="Hirani K."/>
            <person name="Jayaseelan J.C."/>
            <person name="Lara F."/>
            <person name="Munidasa M."/>
            <person name="Palculict T."/>
            <person name="Patil S."/>
            <person name="Pu L.-L."/>
            <person name="Saada N."/>
            <person name="Tang L."/>
            <person name="Weissenberger G."/>
            <person name="Zhu Y."/>
            <person name="Hemphill L."/>
            <person name="Shang Y."/>
            <person name="Youmans B."/>
            <person name="Ayvaz T."/>
            <person name="Ross M."/>
            <person name="Santibanez J."/>
            <person name="Aqrawi P."/>
            <person name="Gross S."/>
            <person name="Joshi V."/>
            <person name="Fowler G."/>
            <person name="Nazareth L."/>
            <person name="Reid J."/>
            <person name="Worley K."/>
            <person name="Petrosino J."/>
            <person name="Highlander S."/>
            <person name="Gibbs R."/>
        </authorList>
    </citation>
    <scope>NUCLEOTIDE SEQUENCE [LARGE SCALE GENOMIC DNA]</scope>
    <source>
        <strain evidence="3 4">DSM 15829</strain>
    </source>
</reference>
<dbReference type="PANTHER" id="PTHR34580">
    <property type="match status" value="1"/>
</dbReference>
<dbReference type="OrthoDB" id="3186587at2"/>
<accession>F1T5S8</accession>
<protein>
    <recommendedName>
        <fullName evidence="2">WYL domain-containing protein</fullName>
    </recommendedName>
</protein>
<gene>
    <name evidence="3" type="ORF">HMPREF0091_10159</name>
</gene>
<evidence type="ECO:0000256" key="1">
    <source>
        <dbReference type="SAM" id="MobiDB-lite"/>
    </source>
</evidence>
<keyword evidence="4" id="KW-1185">Reference proteome</keyword>
<dbReference type="EMBL" id="ACGK02000001">
    <property type="protein sequence ID" value="EGF23212.1"/>
    <property type="molecule type" value="Genomic_DNA"/>
</dbReference>
<feature type="domain" description="WYL" evidence="2">
    <location>
        <begin position="604"/>
        <end position="648"/>
    </location>
</feature>
<dbReference type="Pfam" id="PF13280">
    <property type="entry name" value="WYL"/>
    <property type="match status" value="1"/>
</dbReference>
<comment type="caution">
    <text evidence="3">The sequence shown here is derived from an EMBL/GenBank/DDBJ whole genome shotgun (WGS) entry which is preliminary data.</text>
</comment>
<dbReference type="PROSITE" id="PS52050">
    <property type="entry name" value="WYL"/>
    <property type="match status" value="2"/>
</dbReference>
<dbReference type="GeneID" id="93210912"/>
<organism evidence="3 4">
    <name type="scientific">Fannyhessea vaginae DSM 15829</name>
    <dbReference type="NCBI Taxonomy" id="525256"/>
    <lineage>
        <taxon>Bacteria</taxon>
        <taxon>Bacillati</taxon>
        <taxon>Actinomycetota</taxon>
        <taxon>Coriobacteriia</taxon>
        <taxon>Coriobacteriales</taxon>
        <taxon>Atopobiaceae</taxon>
        <taxon>Fannyhessea</taxon>
    </lineage>
</organism>
<dbReference type="InterPro" id="IPR026881">
    <property type="entry name" value="WYL_dom"/>
</dbReference>
<proteinExistence type="predicted"/>
<dbReference type="AlphaFoldDB" id="F1T5S8"/>
<dbReference type="eggNOG" id="COG2378">
    <property type="taxonomic scope" value="Bacteria"/>
</dbReference>
<sequence>MFTENDYAVRRIVALATYFMNNASSVSEDRLLSMFYTAIEKRESQAKALKRDIARLESCGFVFMKHTDLQQGKPCISWQVNEKKSFVIHKFSPVFMQALCVLCDPLTRDNSFAWRDELRSALIKLDSQPHISTLPISKQTSSFPVDTCANEQTKQSILATLIQALSTHHCVSCVYTVQNGEARSYNLAPLGTFGFHEHTYFVAEKSDEKHNANQGKPSSEVCVQKHIRVFRLDRFVKVALTSKTYTPPQDFSSLDYRVMPYQLGNTPLEATFAVLDSCPEEVREACHMHLHPAQLCENKQTATKAQQAAAQQHVTLWKTQVSNIDLTVRWAIENDCIPLAPSALHTAWKKLLHRTENFYVEQPNTIKQTPSSADNKATSQHPRGRKDTKSLVKLLISLVGRLQHNGDTLTEEQIMQITHCKRDQAQKILQLLLMLGGDTQFPGLTLTYVDTKNPSTTSNNSSAAKSCPTDNDSYEDTPIQSITLYDPHYDSYGIKGRSMCLTLAETKALTEALALQGFANKDEFLTYLQTSVVKRARNSSRASEECKFKEQPQQLASMTQELSVITHALRNQHVIQFTYVKSHFSCYQALNESQKPNSLTSQTQTSSHQRRAMPLELQRRDQAWYIQAYDLDKRAIRVFKCKNMHTITELPYTPHKSPTNLHDTTLCTTEENTDLIDFFVTNPAILQKLWWPNSPKKPQELDGVIKISYRLFSSSWLIQRMCACADSVCTSNTSFSQQVKAYADKLLATASLLKDQNIV</sequence>
<dbReference type="PANTHER" id="PTHR34580:SF1">
    <property type="entry name" value="PROTEIN PAFC"/>
    <property type="match status" value="1"/>
</dbReference>